<evidence type="ECO:0000313" key="3">
    <source>
        <dbReference type="Proteomes" id="UP001500795"/>
    </source>
</evidence>
<comment type="caution">
    <text evidence="2">The sequence shown here is derived from an EMBL/GenBank/DDBJ whole genome shotgun (WGS) entry which is preliminary data.</text>
</comment>
<sequence length="386" mass="43739">MTVKQRQVFYISGFDPRGAAHYHALYRSQAAKQAEGHGLAIEVSRRRRLSAHLHQWQLDTRHTRSRYNFLSWDDIIRANWTRGWPAIFTDLCYCLWVYIATGRILAFARASRKQMLAGLYPVLFVLLALTASGYLGYLASTLPPFPALPGGLDSILRSLLAALVCCLAISGFMGLGNRLAVFWLLRIYAFSAKWARGDIPGLDQRISVFADEISRAIEDTDNEEVVIIAHSVGTMLVVLVMARVLAHIQDRQPFAHRRVVLITLGHCIPLLSFQPSAKPFRQALQRLGQDARLLWLDYSAPTDGACFPLLDPVTSCGLIRAREAGPRILSPRFFTLYHADHYKRLRRAWYTMHFLYLMATDKAGPYDFFAFTAGPERVAARLEQQR</sequence>
<keyword evidence="1" id="KW-1133">Transmembrane helix</keyword>
<evidence type="ECO:0000313" key="2">
    <source>
        <dbReference type="EMBL" id="GAA3528159.1"/>
    </source>
</evidence>
<dbReference type="EMBL" id="BAABCX010000001">
    <property type="protein sequence ID" value="GAA3528159.1"/>
    <property type="molecule type" value="Genomic_DNA"/>
</dbReference>
<proteinExistence type="predicted"/>
<reference evidence="3" key="1">
    <citation type="journal article" date="2019" name="Int. J. Syst. Evol. Microbiol.">
        <title>The Global Catalogue of Microorganisms (GCM) 10K type strain sequencing project: providing services to taxonomists for standard genome sequencing and annotation.</title>
        <authorList>
            <consortium name="The Broad Institute Genomics Platform"/>
            <consortium name="The Broad Institute Genome Sequencing Center for Infectious Disease"/>
            <person name="Wu L."/>
            <person name="Ma J."/>
        </authorList>
    </citation>
    <scope>NUCLEOTIDE SEQUENCE [LARGE SCALE GENOMIC DNA]</scope>
    <source>
        <strain evidence="3">JCM 17110</strain>
    </source>
</reference>
<feature type="transmembrane region" description="Helical" evidence="1">
    <location>
        <begin position="225"/>
        <end position="248"/>
    </location>
</feature>
<keyword evidence="1" id="KW-0472">Membrane</keyword>
<protein>
    <recommendedName>
        <fullName evidence="4">Alpha/beta hydrolase</fullName>
    </recommendedName>
</protein>
<dbReference type="Proteomes" id="UP001500795">
    <property type="component" value="Unassembled WGS sequence"/>
</dbReference>
<dbReference type="InterPro" id="IPR029058">
    <property type="entry name" value="AB_hydrolase_fold"/>
</dbReference>
<accession>A0ABP6V6V6</accession>
<name>A0ABP6V6V6_9GAMM</name>
<feature type="transmembrane region" description="Helical" evidence="1">
    <location>
        <begin position="159"/>
        <end position="185"/>
    </location>
</feature>
<gene>
    <name evidence="2" type="ORF">GCM10022394_04150</name>
</gene>
<evidence type="ECO:0008006" key="4">
    <source>
        <dbReference type="Google" id="ProtNLM"/>
    </source>
</evidence>
<organism evidence="2 3">
    <name type="scientific">Zobellella aerophila</name>
    <dbReference type="NCBI Taxonomy" id="870480"/>
    <lineage>
        <taxon>Bacteria</taxon>
        <taxon>Pseudomonadati</taxon>
        <taxon>Pseudomonadota</taxon>
        <taxon>Gammaproteobacteria</taxon>
        <taxon>Aeromonadales</taxon>
        <taxon>Aeromonadaceae</taxon>
        <taxon>Zobellella</taxon>
    </lineage>
</organism>
<evidence type="ECO:0000256" key="1">
    <source>
        <dbReference type="SAM" id="Phobius"/>
    </source>
</evidence>
<keyword evidence="3" id="KW-1185">Reference proteome</keyword>
<feature type="transmembrane region" description="Helical" evidence="1">
    <location>
        <begin position="118"/>
        <end position="139"/>
    </location>
</feature>
<keyword evidence="1" id="KW-0812">Transmembrane</keyword>
<dbReference type="RefSeq" id="WP_344954244.1">
    <property type="nucleotide sequence ID" value="NZ_BAABCX010000001.1"/>
</dbReference>
<dbReference type="SUPFAM" id="SSF53474">
    <property type="entry name" value="alpha/beta-Hydrolases"/>
    <property type="match status" value="1"/>
</dbReference>